<dbReference type="EMBL" id="CP157743">
    <property type="protein sequence ID" value="XBS22419.1"/>
    <property type="molecule type" value="Genomic_DNA"/>
</dbReference>
<feature type="compositionally biased region" description="Polar residues" evidence="1">
    <location>
        <begin position="1"/>
        <end position="13"/>
    </location>
</feature>
<reference evidence="2 3" key="1">
    <citation type="journal article" date="2024" name="Microbiology">
        <title>Methylomarinum rosea sp. nov., a novel halophilic methanotrophic bacterium from the hypersaline Lake Elton.</title>
        <authorList>
            <person name="Suleimanov R.Z."/>
            <person name="Oshkin I.Y."/>
            <person name="Danilova O.V."/>
            <person name="Suzina N.E."/>
            <person name="Dedysh S.N."/>
        </authorList>
    </citation>
    <scope>NUCLEOTIDE SEQUENCE [LARGE SCALE GENOMIC DNA]</scope>
    <source>
        <strain evidence="2 3">Ch1-1</strain>
    </source>
</reference>
<accession>A0AAU7NZJ6</accession>
<evidence type="ECO:0000313" key="2">
    <source>
        <dbReference type="EMBL" id="XBS22419.1"/>
    </source>
</evidence>
<dbReference type="RefSeq" id="WP_305908597.1">
    <property type="nucleotide sequence ID" value="NZ_CP157743.1"/>
</dbReference>
<dbReference type="Gene3D" id="2.10.70.10">
    <property type="entry name" value="Complement Module, domain 1"/>
    <property type="match status" value="1"/>
</dbReference>
<organism evidence="2 3">
    <name type="scientific">Methylomarinum roseum</name>
    <dbReference type="NCBI Taxonomy" id="3067653"/>
    <lineage>
        <taxon>Bacteria</taxon>
        <taxon>Pseudomonadati</taxon>
        <taxon>Pseudomonadota</taxon>
        <taxon>Gammaproteobacteria</taxon>
        <taxon>Methylococcales</taxon>
        <taxon>Methylococcaceae</taxon>
        <taxon>Methylomarinum</taxon>
    </lineage>
</organism>
<dbReference type="InterPro" id="IPR019600">
    <property type="entry name" value="Hemin_uptake_protein_HemP"/>
</dbReference>
<evidence type="ECO:0000256" key="1">
    <source>
        <dbReference type="SAM" id="MobiDB-lite"/>
    </source>
</evidence>
<gene>
    <name evidence="2" type="ORF">Q9L42_009900</name>
</gene>
<dbReference type="AlphaFoldDB" id="A0AAU7NZJ6"/>
<keyword evidence="3" id="KW-1185">Reference proteome</keyword>
<dbReference type="Pfam" id="PF10636">
    <property type="entry name" value="hemP"/>
    <property type="match status" value="1"/>
</dbReference>
<feature type="region of interest" description="Disordered" evidence="1">
    <location>
        <begin position="1"/>
        <end position="21"/>
    </location>
</feature>
<dbReference type="Proteomes" id="UP001225378">
    <property type="component" value="Chromosome"/>
</dbReference>
<proteinExistence type="predicted"/>
<sequence>MKRNNDSLNARNSDASKIKNNTEQRLFSSELFATASTVVIEHDGEEYRLRLTSRGKLILTK</sequence>
<name>A0AAU7NZJ6_9GAMM</name>
<dbReference type="KEGG" id="mech:Q9L42_009900"/>
<protein>
    <submittedName>
        <fullName evidence="2">Hemin uptake protein HemP</fullName>
    </submittedName>
</protein>
<evidence type="ECO:0000313" key="3">
    <source>
        <dbReference type="Proteomes" id="UP001225378"/>
    </source>
</evidence>